<protein>
    <recommendedName>
        <fullName evidence="3">DUF4124 domain-containing protein</fullName>
    </recommendedName>
</protein>
<evidence type="ECO:0000313" key="1">
    <source>
        <dbReference type="EMBL" id="MBQ0961909.1"/>
    </source>
</evidence>
<evidence type="ECO:0008006" key="3">
    <source>
        <dbReference type="Google" id="ProtNLM"/>
    </source>
</evidence>
<dbReference type="Proteomes" id="UP000678374">
    <property type="component" value="Unassembled WGS sequence"/>
</dbReference>
<dbReference type="RefSeq" id="WP_210804591.1">
    <property type="nucleotide sequence ID" value="NZ_JAGQDE010000044.1"/>
</dbReference>
<evidence type="ECO:0000313" key="2">
    <source>
        <dbReference type="Proteomes" id="UP000678374"/>
    </source>
</evidence>
<dbReference type="AlphaFoldDB" id="A0A940YQ01"/>
<proteinExistence type="predicted"/>
<accession>A0A940YQ01</accession>
<keyword evidence="2" id="KW-1185">Reference proteome</keyword>
<gene>
    <name evidence="1" type="ORF">KAK06_23430</name>
</gene>
<sequence>MNIFKWGLGGLLVAFVLLSAWRWRDSTWLAPLIGRSPPPPKAIVFDNGTVRAQPASEAASAEVIALPVPGGMRKCVKRGEVIYTDRPCPQGMKEADIDASRFNPVPGR</sequence>
<dbReference type="EMBL" id="JAGQDE010000044">
    <property type="protein sequence ID" value="MBQ0961909.1"/>
    <property type="molecule type" value="Genomic_DNA"/>
</dbReference>
<reference evidence="1" key="1">
    <citation type="submission" date="2021-04" db="EMBL/GenBank/DDBJ databases">
        <title>The genome sequence of Ideonella sp. 4Y11.</title>
        <authorList>
            <person name="Liu Y."/>
        </authorList>
    </citation>
    <scope>NUCLEOTIDE SEQUENCE</scope>
    <source>
        <strain evidence="1">4Y11</strain>
    </source>
</reference>
<name>A0A940YQ01_9BURK</name>
<organism evidence="1 2">
    <name type="scientific">Ideonella aquatica</name>
    <dbReference type="NCBI Taxonomy" id="2824119"/>
    <lineage>
        <taxon>Bacteria</taxon>
        <taxon>Pseudomonadati</taxon>
        <taxon>Pseudomonadota</taxon>
        <taxon>Betaproteobacteria</taxon>
        <taxon>Burkholderiales</taxon>
        <taxon>Sphaerotilaceae</taxon>
        <taxon>Ideonella</taxon>
    </lineage>
</organism>
<comment type="caution">
    <text evidence="1">The sequence shown here is derived from an EMBL/GenBank/DDBJ whole genome shotgun (WGS) entry which is preliminary data.</text>
</comment>